<dbReference type="EMBL" id="UINC01077970">
    <property type="protein sequence ID" value="SVC18590.1"/>
    <property type="molecule type" value="Genomic_DNA"/>
</dbReference>
<gene>
    <name evidence="1" type="ORF">METZ01_LOCUS271444</name>
</gene>
<proteinExistence type="predicted"/>
<dbReference type="AlphaFoldDB" id="A0A382K297"/>
<feature type="non-terminal residue" evidence="1">
    <location>
        <position position="33"/>
    </location>
</feature>
<name>A0A382K297_9ZZZZ</name>
<evidence type="ECO:0000313" key="1">
    <source>
        <dbReference type="EMBL" id="SVC18590.1"/>
    </source>
</evidence>
<reference evidence="1" key="1">
    <citation type="submission" date="2018-05" db="EMBL/GenBank/DDBJ databases">
        <authorList>
            <person name="Lanie J.A."/>
            <person name="Ng W.-L."/>
            <person name="Kazmierczak K.M."/>
            <person name="Andrzejewski T.M."/>
            <person name="Davidsen T.M."/>
            <person name="Wayne K.J."/>
            <person name="Tettelin H."/>
            <person name="Glass J.I."/>
            <person name="Rusch D."/>
            <person name="Podicherti R."/>
            <person name="Tsui H.-C.T."/>
            <person name="Winkler M.E."/>
        </authorList>
    </citation>
    <scope>NUCLEOTIDE SEQUENCE</scope>
</reference>
<sequence>MKRFLPLLIIFISVGFSQQEYNVDHIDWKNSIN</sequence>
<accession>A0A382K297</accession>
<protein>
    <submittedName>
        <fullName evidence="1">Uncharacterized protein</fullName>
    </submittedName>
</protein>
<organism evidence="1">
    <name type="scientific">marine metagenome</name>
    <dbReference type="NCBI Taxonomy" id="408172"/>
    <lineage>
        <taxon>unclassified sequences</taxon>
        <taxon>metagenomes</taxon>
        <taxon>ecological metagenomes</taxon>
    </lineage>
</organism>